<dbReference type="AlphaFoldDB" id="A0A559KE86"/>
<protein>
    <submittedName>
        <fullName evidence="2">Sugar phosphate isomerase/epimerase</fullName>
    </submittedName>
</protein>
<keyword evidence="2" id="KW-0413">Isomerase</keyword>
<sequence>MEIKLTMLNSMASRNFTEALECFVRWGLDVVDLKDHIFGKSLIHLTDEETEAAAKALEERGLQAYCLSSELFYDDIEKGEAHFRSQHLERLERLIAIARRMRPAMIRLLAARSTQRASFNNSMTYIRQQAPWLIPMYQEAIDRIAAAGFQTTIENECRDCILATPTEVTSFFQALARPGKVHFTYDVQNLWEMGTFPTLEVYRTLKPLIGYLHLKGGRTGAEGERMVWKSSLQDASWPVAAMVAEAVRDQVSPVLCLNASHGKELADVSYEHIVEQDLSFTQSLVRKRIT</sequence>
<dbReference type="PANTHER" id="PTHR12110:SF41">
    <property type="entry name" value="INOSOSE DEHYDRATASE"/>
    <property type="match status" value="1"/>
</dbReference>
<proteinExistence type="predicted"/>
<keyword evidence="3" id="KW-1185">Reference proteome</keyword>
<dbReference type="EMBL" id="VNJI01000008">
    <property type="protein sequence ID" value="TVY10445.1"/>
    <property type="molecule type" value="Genomic_DNA"/>
</dbReference>
<evidence type="ECO:0000259" key="1">
    <source>
        <dbReference type="Pfam" id="PF01261"/>
    </source>
</evidence>
<dbReference type="Proteomes" id="UP000317036">
    <property type="component" value="Unassembled WGS sequence"/>
</dbReference>
<dbReference type="Gene3D" id="3.20.20.150">
    <property type="entry name" value="Divalent-metal-dependent TIM barrel enzymes"/>
    <property type="match status" value="1"/>
</dbReference>
<organism evidence="2 3">
    <name type="scientific">Paenibacillus cremeus</name>
    <dbReference type="NCBI Taxonomy" id="2163881"/>
    <lineage>
        <taxon>Bacteria</taxon>
        <taxon>Bacillati</taxon>
        <taxon>Bacillota</taxon>
        <taxon>Bacilli</taxon>
        <taxon>Bacillales</taxon>
        <taxon>Paenibacillaceae</taxon>
        <taxon>Paenibacillus</taxon>
    </lineage>
</organism>
<dbReference type="RefSeq" id="WP_144845542.1">
    <property type="nucleotide sequence ID" value="NZ_VNJI01000008.1"/>
</dbReference>
<dbReference type="SUPFAM" id="SSF51658">
    <property type="entry name" value="Xylose isomerase-like"/>
    <property type="match status" value="1"/>
</dbReference>
<evidence type="ECO:0000313" key="3">
    <source>
        <dbReference type="Proteomes" id="UP000317036"/>
    </source>
</evidence>
<reference evidence="2 3" key="1">
    <citation type="submission" date="2019-07" db="EMBL/GenBank/DDBJ databases">
        <authorList>
            <person name="Kim J."/>
        </authorList>
    </citation>
    <scope>NUCLEOTIDE SEQUENCE [LARGE SCALE GENOMIC DNA]</scope>
    <source>
        <strain evidence="2 3">JC52</strain>
    </source>
</reference>
<dbReference type="GO" id="GO:0016853">
    <property type="term" value="F:isomerase activity"/>
    <property type="evidence" value="ECO:0007669"/>
    <property type="project" value="UniProtKB-KW"/>
</dbReference>
<dbReference type="Pfam" id="PF01261">
    <property type="entry name" value="AP_endonuc_2"/>
    <property type="match status" value="1"/>
</dbReference>
<dbReference type="InterPro" id="IPR036237">
    <property type="entry name" value="Xyl_isomerase-like_sf"/>
</dbReference>
<dbReference type="OrthoDB" id="2596839at2"/>
<evidence type="ECO:0000313" key="2">
    <source>
        <dbReference type="EMBL" id="TVY10445.1"/>
    </source>
</evidence>
<name>A0A559KE86_9BACL</name>
<dbReference type="PANTHER" id="PTHR12110">
    <property type="entry name" value="HYDROXYPYRUVATE ISOMERASE"/>
    <property type="match status" value="1"/>
</dbReference>
<dbReference type="InterPro" id="IPR050312">
    <property type="entry name" value="IolE/XylAMocC-like"/>
</dbReference>
<accession>A0A559KE86</accession>
<feature type="domain" description="Xylose isomerase-like TIM barrel" evidence="1">
    <location>
        <begin position="26"/>
        <end position="221"/>
    </location>
</feature>
<gene>
    <name evidence="2" type="ORF">FPZ49_08610</name>
</gene>
<comment type="caution">
    <text evidence="2">The sequence shown here is derived from an EMBL/GenBank/DDBJ whole genome shotgun (WGS) entry which is preliminary data.</text>
</comment>
<dbReference type="InterPro" id="IPR013022">
    <property type="entry name" value="Xyl_isomerase-like_TIM-brl"/>
</dbReference>